<dbReference type="InterPro" id="IPR029068">
    <property type="entry name" value="Glyas_Bleomycin-R_OHBP_Dase"/>
</dbReference>
<dbReference type="RefSeq" id="WP_092685196.1">
    <property type="nucleotide sequence ID" value="NZ_FNMZ01000012.1"/>
</dbReference>
<reference evidence="2 3" key="1">
    <citation type="submission" date="2016-10" db="EMBL/GenBank/DDBJ databases">
        <authorList>
            <person name="de Groot N.N."/>
        </authorList>
    </citation>
    <scope>NUCLEOTIDE SEQUENCE [LARGE SCALE GENOMIC DNA]</scope>
    <source>
        <strain evidence="2 3">DSM 17890</strain>
    </source>
</reference>
<dbReference type="PANTHER" id="PTHR36110:SF2">
    <property type="entry name" value="RING-CLEAVING DIOXYGENASE MHQE-RELATED"/>
    <property type="match status" value="1"/>
</dbReference>
<name>A0A1H3FEQ9_9RHOB</name>
<dbReference type="AlphaFoldDB" id="A0A1H3FEQ9"/>
<dbReference type="PROSITE" id="PS51819">
    <property type="entry name" value="VOC"/>
    <property type="match status" value="2"/>
</dbReference>
<dbReference type="Pfam" id="PF00903">
    <property type="entry name" value="Glyoxalase"/>
    <property type="match status" value="2"/>
</dbReference>
<evidence type="ECO:0000313" key="3">
    <source>
        <dbReference type="Proteomes" id="UP000199118"/>
    </source>
</evidence>
<dbReference type="OrthoDB" id="9785698at2"/>
<protein>
    <submittedName>
        <fullName evidence="2">Glyoxalase family protein</fullName>
    </submittedName>
</protein>
<accession>A0A1H3FEQ9</accession>
<dbReference type="InterPro" id="IPR052537">
    <property type="entry name" value="Extradiol_RC_dioxygenase"/>
</dbReference>
<keyword evidence="3" id="KW-1185">Reference proteome</keyword>
<dbReference type="CDD" id="cd08347">
    <property type="entry name" value="PcpA_C_like"/>
    <property type="match status" value="1"/>
</dbReference>
<feature type="domain" description="VOC" evidence="1">
    <location>
        <begin position="154"/>
        <end position="274"/>
    </location>
</feature>
<dbReference type="SUPFAM" id="SSF54593">
    <property type="entry name" value="Glyoxalase/Bleomycin resistance protein/Dihydroxybiphenyl dioxygenase"/>
    <property type="match status" value="1"/>
</dbReference>
<dbReference type="Gene3D" id="3.10.180.10">
    <property type="entry name" value="2,3-Dihydroxybiphenyl 1,2-Dioxygenase, domain 1"/>
    <property type="match status" value="2"/>
</dbReference>
<evidence type="ECO:0000259" key="1">
    <source>
        <dbReference type="PROSITE" id="PS51819"/>
    </source>
</evidence>
<proteinExistence type="predicted"/>
<sequence length="312" mass="33272">MTTPARPLHHVTAIAGEARRNLAFHTGTLGLRMVKKTVNFDDPGAYHFYFGDEAGAPGSILTFFPWEHAAAGRLGVGETQETVFRIPEASLGFWTQRLLEKGVTHGTPETRFGETVLPFRDPDGLRLALVATPGAGDEPAWTGGGIPAEHAIRGMQGVSLLLEETAPTAAILTGVFGFVRGATEGTTTRFTAPGGGLGNVIDLREAGGFLPARPGRGSVHHIAFRATDDADQARMAALLAANHGLQPTEQRDRNYFRSVYFREPGGVLFEIATDAPGFAVDEPAESLGQALKLPEAYEAHRARIEAALPALD</sequence>
<gene>
    <name evidence="2" type="ORF">SAMN05444336_11261</name>
</gene>
<dbReference type="STRING" id="356660.SAMN05444336_11261"/>
<feature type="domain" description="VOC" evidence="1">
    <location>
        <begin position="7"/>
        <end position="132"/>
    </location>
</feature>
<dbReference type="InterPro" id="IPR004360">
    <property type="entry name" value="Glyas_Fos-R_dOase_dom"/>
</dbReference>
<evidence type="ECO:0000313" key="2">
    <source>
        <dbReference type="EMBL" id="SDX88878.1"/>
    </source>
</evidence>
<dbReference type="Proteomes" id="UP000199118">
    <property type="component" value="Unassembled WGS sequence"/>
</dbReference>
<dbReference type="PANTHER" id="PTHR36110">
    <property type="entry name" value="RING-CLEAVING DIOXYGENASE MHQE-RELATED"/>
    <property type="match status" value="1"/>
</dbReference>
<dbReference type="InterPro" id="IPR037523">
    <property type="entry name" value="VOC_core"/>
</dbReference>
<organism evidence="2 3">
    <name type="scientific">Albimonas donghaensis</name>
    <dbReference type="NCBI Taxonomy" id="356660"/>
    <lineage>
        <taxon>Bacteria</taxon>
        <taxon>Pseudomonadati</taxon>
        <taxon>Pseudomonadota</taxon>
        <taxon>Alphaproteobacteria</taxon>
        <taxon>Rhodobacterales</taxon>
        <taxon>Paracoccaceae</taxon>
        <taxon>Albimonas</taxon>
    </lineage>
</organism>
<dbReference type="EMBL" id="FNMZ01000012">
    <property type="protein sequence ID" value="SDX88878.1"/>
    <property type="molecule type" value="Genomic_DNA"/>
</dbReference>